<proteinExistence type="predicted"/>
<name>A0ABR0DKZ2_9LAMI</name>
<evidence type="ECO:0000313" key="3">
    <source>
        <dbReference type="EMBL" id="KAK4489903.1"/>
    </source>
</evidence>
<feature type="compositionally biased region" description="Low complexity" evidence="1">
    <location>
        <begin position="28"/>
        <end position="44"/>
    </location>
</feature>
<feature type="domain" description="PB1" evidence="2">
    <location>
        <begin position="85"/>
        <end position="167"/>
    </location>
</feature>
<sequence length="187" mass="21466">MSTPQIPNPKSNDHVKPLDETGLLNPASSSGSQSSSISQCFSSGTQPNSHASVENREDPPMVKEEYVKGVVERATNNDMELVPSGPRIKVSFGEDKIRLCMQRTWKYEDLLKEITRRFSIDDASGFYLKYLDDDEEWVLLTCDADLEECIDVCRASRKQLSYRFFVIHNHNLARRLMLLEVIWDYSR</sequence>
<protein>
    <recommendedName>
        <fullName evidence="2">PB1 domain-containing protein</fullName>
    </recommendedName>
</protein>
<dbReference type="Gene3D" id="3.10.20.90">
    <property type="entry name" value="Phosphatidylinositol 3-kinase Catalytic Subunit, Chain A, domain 1"/>
    <property type="match status" value="1"/>
</dbReference>
<dbReference type="InterPro" id="IPR034891">
    <property type="entry name" value="PB1_NLP"/>
</dbReference>
<dbReference type="Proteomes" id="UP001291926">
    <property type="component" value="Unassembled WGS sequence"/>
</dbReference>
<dbReference type="PANTHER" id="PTHR32002">
    <property type="entry name" value="PROTEIN NLP8"/>
    <property type="match status" value="1"/>
</dbReference>
<evidence type="ECO:0000259" key="2">
    <source>
        <dbReference type="PROSITE" id="PS51745"/>
    </source>
</evidence>
<keyword evidence="4" id="KW-1185">Reference proteome</keyword>
<organism evidence="3 4">
    <name type="scientific">Penstemon davidsonii</name>
    <dbReference type="NCBI Taxonomy" id="160366"/>
    <lineage>
        <taxon>Eukaryota</taxon>
        <taxon>Viridiplantae</taxon>
        <taxon>Streptophyta</taxon>
        <taxon>Embryophyta</taxon>
        <taxon>Tracheophyta</taxon>
        <taxon>Spermatophyta</taxon>
        <taxon>Magnoliopsida</taxon>
        <taxon>eudicotyledons</taxon>
        <taxon>Gunneridae</taxon>
        <taxon>Pentapetalae</taxon>
        <taxon>asterids</taxon>
        <taxon>lamiids</taxon>
        <taxon>Lamiales</taxon>
        <taxon>Plantaginaceae</taxon>
        <taxon>Cheloneae</taxon>
        <taxon>Penstemon</taxon>
    </lineage>
</organism>
<gene>
    <name evidence="3" type="ORF">RD792_000551</name>
</gene>
<reference evidence="3 4" key="1">
    <citation type="journal article" date="2023" name="bioRxiv">
        <title>Genome report: Whole genome sequence and annotation of Penstemon davidsonii.</title>
        <authorList>
            <person name="Ostevik K.L."/>
            <person name="Alabady M."/>
            <person name="Zhang M."/>
            <person name="Rausher M.D."/>
        </authorList>
    </citation>
    <scope>NUCLEOTIDE SEQUENCE [LARGE SCALE GENOMIC DNA]</scope>
    <source>
        <strain evidence="3">DNT005</strain>
        <tissue evidence="3">Whole leaf</tissue>
    </source>
</reference>
<dbReference type="InterPro" id="IPR000270">
    <property type="entry name" value="PB1_dom"/>
</dbReference>
<feature type="compositionally biased region" description="Polar residues" evidence="1">
    <location>
        <begin position="1"/>
        <end position="10"/>
    </location>
</feature>
<evidence type="ECO:0000313" key="4">
    <source>
        <dbReference type="Proteomes" id="UP001291926"/>
    </source>
</evidence>
<dbReference type="SUPFAM" id="SSF54277">
    <property type="entry name" value="CAD &amp; PB1 domains"/>
    <property type="match status" value="1"/>
</dbReference>
<dbReference type="InterPro" id="IPR045012">
    <property type="entry name" value="NLP"/>
</dbReference>
<feature type="compositionally biased region" description="Basic and acidic residues" evidence="1">
    <location>
        <begin position="53"/>
        <end position="62"/>
    </location>
</feature>
<evidence type="ECO:0000256" key="1">
    <source>
        <dbReference type="SAM" id="MobiDB-lite"/>
    </source>
</evidence>
<feature type="region of interest" description="Disordered" evidence="1">
    <location>
        <begin position="1"/>
        <end position="62"/>
    </location>
</feature>
<dbReference type="Pfam" id="PF00564">
    <property type="entry name" value="PB1"/>
    <property type="match status" value="1"/>
</dbReference>
<dbReference type="CDD" id="cd06407">
    <property type="entry name" value="PB1_NLP"/>
    <property type="match status" value="1"/>
</dbReference>
<dbReference type="SMART" id="SM00666">
    <property type="entry name" value="PB1"/>
    <property type="match status" value="1"/>
</dbReference>
<accession>A0ABR0DKZ2</accession>
<dbReference type="EMBL" id="JAYDYQ010001087">
    <property type="protein sequence ID" value="KAK4489903.1"/>
    <property type="molecule type" value="Genomic_DNA"/>
</dbReference>
<comment type="caution">
    <text evidence="3">The sequence shown here is derived from an EMBL/GenBank/DDBJ whole genome shotgun (WGS) entry which is preliminary data.</text>
</comment>
<dbReference type="PANTHER" id="PTHR32002:SF44">
    <property type="entry name" value="PROTEIN NLP4"/>
    <property type="match status" value="1"/>
</dbReference>
<dbReference type="PROSITE" id="PS51745">
    <property type="entry name" value="PB1"/>
    <property type="match status" value="1"/>
</dbReference>
<dbReference type="InterPro" id="IPR053793">
    <property type="entry name" value="PB1-like"/>
</dbReference>